<dbReference type="PANTHER" id="PTHR35764:SF1">
    <property type="entry name" value="PROTEIN SHORTAGE IN CHIASMATA 1"/>
    <property type="match status" value="1"/>
</dbReference>
<protein>
    <submittedName>
        <fullName evidence="2">Uncharacterized protein</fullName>
    </submittedName>
</protein>
<dbReference type="PANTHER" id="PTHR35764">
    <property type="entry name" value="PROTEIN SHORTAGE IN CHIASMATA 1"/>
    <property type="match status" value="1"/>
</dbReference>
<dbReference type="Proteomes" id="UP001497512">
    <property type="component" value="Chromosome 10"/>
</dbReference>
<name>A0ABP0TEP4_9BRYO</name>
<evidence type="ECO:0000313" key="2">
    <source>
        <dbReference type="EMBL" id="CAK9194618.1"/>
    </source>
</evidence>
<feature type="region of interest" description="Disordered" evidence="1">
    <location>
        <begin position="1"/>
        <end position="24"/>
    </location>
</feature>
<feature type="compositionally biased region" description="Basic and acidic residues" evidence="1">
    <location>
        <begin position="336"/>
        <end position="348"/>
    </location>
</feature>
<gene>
    <name evidence="2" type="ORF">CSSPTR1EN2_LOCUS2616</name>
</gene>
<evidence type="ECO:0000256" key="1">
    <source>
        <dbReference type="SAM" id="MobiDB-lite"/>
    </source>
</evidence>
<evidence type="ECO:0000313" key="3">
    <source>
        <dbReference type="Proteomes" id="UP001497512"/>
    </source>
</evidence>
<dbReference type="InterPro" id="IPR038824">
    <property type="entry name" value="SHOC1-like"/>
</dbReference>
<feature type="region of interest" description="Disordered" evidence="1">
    <location>
        <begin position="821"/>
        <end position="854"/>
    </location>
</feature>
<accession>A0ABP0TEP4</accession>
<feature type="compositionally biased region" description="Polar residues" evidence="1">
    <location>
        <begin position="318"/>
        <end position="335"/>
    </location>
</feature>
<proteinExistence type="predicted"/>
<feature type="region of interest" description="Disordered" evidence="1">
    <location>
        <begin position="318"/>
        <end position="361"/>
    </location>
</feature>
<dbReference type="EMBL" id="OZ019902">
    <property type="protein sequence ID" value="CAK9194618.1"/>
    <property type="molecule type" value="Genomic_DNA"/>
</dbReference>
<reference evidence="2" key="1">
    <citation type="submission" date="2024-02" db="EMBL/GenBank/DDBJ databases">
        <authorList>
            <consortium name="ELIXIR-Norway"/>
            <consortium name="Elixir Norway"/>
        </authorList>
    </citation>
    <scope>NUCLEOTIDE SEQUENCE</scope>
</reference>
<sequence>MHDPRFNLPSFAVPELDDDDDDDEHHASLSVNVSRRFKDRCLRFKAESHDDDAAAAAAAAVPFPQHLDPAQFMQEMFAPKLKLDRSSQEPVSAQPGERNILFQDRSLLLNLEPCHQQDDHPRFELPEVLPGGIESSDPSSFIAGLTDHALDVKLPDLSAVVSRESFESLIITPTLSLDHILFCTLPVPLFSEEEANLAVSVLESLSRPARMFSVISASDMIYLDWHLSQGSSNCNNYSCFCLQKKLREEGSCLVPCCAPEEKTLKITDLLEAEFHPCDGLNEGSKGIIIPKESCNQLRGRHVQESRYKEDFPWASLLEGSQSRTQRNRGSGSPQQEAKRPKGNLSRDRKSNRHVPVNDNIHAQGNTLPLVHAAEEDEVEMLTRLALQYDDEIMNAVATQYAVVRPDQNHCSLDMTKAMDPQSMVAGGRQHPPPTIVRRRPVRIVAKLISQDGEDVISLKRSLYQKIIRLECEDFLVVERKFQLPVDLILSPSICFILYTVQKLKLYLSDMNVNLGQSPLSLMIDIVVCNHMKVTSLAFGLCIMAFEGNHKFASAVNKISPKLHAAADCLSMRVQFIVTTLPNSSDDHILELIAEIRGTANEKVSHVPIPECITSGEASLMEFPSLNPLSAHAISNLRIPLHEFVSLSYEDQRTALEDCDIPKHSLLLFGEQWQQQERAVLAQSIQWPSASEVGCPAPSNPPLKDLQQEEEDHAYELPYFPPASEITGELEAKSPEYEPKGDDYSRLLCSPFTNGFELGGFEPITFDFDKLDFLETRYLTKLAPAKDPTHGTVDLVQTACNVADNSAWDSFHYHPMQRPASKVKPSFRQTKLDQAGFTRDQRSSKRTKINAAYTT</sequence>
<organism evidence="2 3">
    <name type="scientific">Sphagnum troendelagicum</name>
    <dbReference type="NCBI Taxonomy" id="128251"/>
    <lineage>
        <taxon>Eukaryota</taxon>
        <taxon>Viridiplantae</taxon>
        <taxon>Streptophyta</taxon>
        <taxon>Embryophyta</taxon>
        <taxon>Bryophyta</taxon>
        <taxon>Sphagnophytina</taxon>
        <taxon>Sphagnopsida</taxon>
        <taxon>Sphagnales</taxon>
        <taxon>Sphagnaceae</taxon>
        <taxon>Sphagnum</taxon>
    </lineage>
</organism>
<keyword evidence="3" id="KW-1185">Reference proteome</keyword>